<evidence type="ECO:0000256" key="7">
    <source>
        <dbReference type="ARBA" id="ARBA00022989"/>
    </source>
</evidence>
<dbReference type="InterPro" id="IPR018076">
    <property type="entry name" value="T2SS_GspF_dom"/>
</dbReference>
<dbReference type="RefSeq" id="WP_253250716.1">
    <property type="nucleotide sequence ID" value="NZ_OBDZ01000011.1"/>
</dbReference>
<keyword evidence="6 9" id="KW-0812">Transmembrane</keyword>
<dbReference type="AlphaFoldDB" id="A0A285GUK9"/>
<keyword evidence="13" id="KW-1185">Reference proteome</keyword>
<evidence type="ECO:0000256" key="2">
    <source>
        <dbReference type="ARBA" id="ARBA00005745"/>
    </source>
</evidence>
<dbReference type="Gene3D" id="1.20.81.30">
    <property type="entry name" value="Type II secretion system (T2SS), domain F"/>
    <property type="match status" value="2"/>
</dbReference>
<dbReference type="GO" id="GO:0015628">
    <property type="term" value="P:protein secretion by the type II secretion system"/>
    <property type="evidence" value="ECO:0007669"/>
    <property type="project" value="TreeGrafter"/>
</dbReference>
<feature type="transmembrane region" description="Helical" evidence="10">
    <location>
        <begin position="372"/>
        <end position="393"/>
    </location>
</feature>
<keyword evidence="5" id="KW-0997">Cell inner membrane</keyword>
<accession>A0A285GUK9</accession>
<proteinExistence type="inferred from homology"/>
<feature type="transmembrane region" description="Helical" evidence="10">
    <location>
        <begin position="166"/>
        <end position="188"/>
    </location>
</feature>
<keyword evidence="8 10" id="KW-0472">Membrane</keyword>
<dbReference type="PROSITE" id="PS00874">
    <property type="entry name" value="T2SP_F"/>
    <property type="match status" value="1"/>
</dbReference>
<evidence type="ECO:0000259" key="11">
    <source>
        <dbReference type="Pfam" id="PF00482"/>
    </source>
</evidence>
<evidence type="ECO:0000256" key="10">
    <source>
        <dbReference type="SAM" id="Phobius"/>
    </source>
</evidence>
<evidence type="ECO:0000256" key="5">
    <source>
        <dbReference type="ARBA" id="ARBA00022519"/>
    </source>
</evidence>
<dbReference type="PRINTS" id="PR00812">
    <property type="entry name" value="BCTERIALGSPF"/>
</dbReference>
<dbReference type="GO" id="GO:0005886">
    <property type="term" value="C:plasma membrane"/>
    <property type="evidence" value="ECO:0007669"/>
    <property type="project" value="UniProtKB-SubCell"/>
</dbReference>
<gene>
    <name evidence="12" type="ORF">SAMN06265827_1117</name>
</gene>
<dbReference type="InterPro" id="IPR003004">
    <property type="entry name" value="GspF/PilC"/>
</dbReference>
<feature type="transmembrane region" description="Helical" evidence="10">
    <location>
        <begin position="208"/>
        <end position="237"/>
    </location>
</feature>
<evidence type="ECO:0000256" key="1">
    <source>
        <dbReference type="ARBA" id="ARBA00004429"/>
    </source>
</evidence>
<keyword evidence="3 9" id="KW-0813">Transport</keyword>
<dbReference type="Proteomes" id="UP000219573">
    <property type="component" value="Unassembled WGS sequence"/>
</dbReference>
<feature type="domain" description="Type II secretion system protein GspF" evidence="11">
    <location>
        <begin position="269"/>
        <end position="391"/>
    </location>
</feature>
<evidence type="ECO:0000313" key="12">
    <source>
        <dbReference type="EMBL" id="SNY27340.1"/>
    </source>
</evidence>
<organism evidence="12 13">
    <name type="scientific">Orenia metallireducens</name>
    <dbReference type="NCBI Taxonomy" id="1413210"/>
    <lineage>
        <taxon>Bacteria</taxon>
        <taxon>Bacillati</taxon>
        <taxon>Bacillota</taxon>
        <taxon>Clostridia</taxon>
        <taxon>Halanaerobiales</taxon>
        <taxon>Halobacteroidaceae</taxon>
        <taxon>Orenia</taxon>
    </lineage>
</organism>
<evidence type="ECO:0000313" key="13">
    <source>
        <dbReference type="Proteomes" id="UP000219573"/>
    </source>
</evidence>
<dbReference type="FunFam" id="1.20.81.30:FF:000001">
    <property type="entry name" value="Type II secretion system protein F"/>
    <property type="match status" value="2"/>
</dbReference>
<feature type="domain" description="Type II secretion system protein GspF" evidence="11">
    <location>
        <begin position="66"/>
        <end position="189"/>
    </location>
</feature>
<keyword evidence="7 10" id="KW-1133">Transmembrane helix</keyword>
<sequence length="399" mass="44421">MAEFIYQARSAEGNRLDGSLEADNEQMAVKRLRDKGYYIVSIEEYKDRNINFKLFSRVGLKDLVVFSRQFATMINAGISLVRALEILSTQTDNLKLREAITSIKDNVEGGMPLSAALEEKKKIFPDLFISMVAAGEAGGLLDETLEEMADHLESENELRQKIFSALAYPVVISFVSLCSVIFLIVGVLPTFVDMFNDMNVELPTITKFVLALSAFVSSYWWLILVMLAMLILGVYYYRKTGQGRRHIDRILLKLPIVGDLITKLAAARFTKTLSVLISSGVSIIESLEIVEAVMSNKVVADNISQAKQAITEGESMVLPLRQQEIFPPMLLQMINVGEETGRLDEMLLRVAGFYEQEVKAKTEGLVSLIEPLLIVILGLVVGGIMMSVMLPMFDMINGI</sequence>
<evidence type="ECO:0000256" key="8">
    <source>
        <dbReference type="ARBA" id="ARBA00023136"/>
    </source>
</evidence>
<dbReference type="InterPro" id="IPR001992">
    <property type="entry name" value="T2SS_GspF/T4SS_PilC_CS"/>
</dbReference>
<evidence type="ECO:0000256" key="3">
    <source>
        <dbReference type="ARBA" id="ARBA00022448"/>
    </source>
</evidence>
<evidence type="ECO:0000256" key="4">
    <source>
        <dbReference type="ARBA" id="ARBA00022475"/>
    </source>
</evidence>
<keyword evidence="4" id="KW-1003">Cell membrane</keyword>
<evidence type="ECO:0000256" key="9">
    <source>
        <dbReference type="RuleBase" id="RU003923"/>
    </source>
</evidence>
<dbReference type="PANTHER" id="PTHR30012">
    <property type="entry name" value="GENERAL SECRETION PATHWAY PROTEIN"/>
    <property type="match status" value="1"/>
</dbReference>
<evidence type="ECO:0000256" key="6">
    <source>
        <dbReference type="ARBA" id="ARBA00022692"/>
    </source>
</evidence>
<dbReference type="EMBL" id="OBDZ01000011">
    <property type="protein sequence ID" value="SNY27340.1"/>
    <property type="molecule type" value="Genomic_DNA"/>
</dbReference>
<name>A0A285GUK9_9FIRM</name>
<dbReference type="Pfam" id="PF00482">
    <property type="entry name" value="T2SSF"/>
    <property type="match status" value="2"/>
</dbReference>
<dbReference type="InterPro" id="IPR042094">
    <property type="entry name" value="T2SS_GspF_sf"/>
</dbReference>
<protein>
    <submittedName>
        <fullName evidence="12">Type IV pilus assembly protein PilC</fullName>
    </submittedName>
</protein>
<dbReference type="PANTHER" id="PTHR30012:SF0">
    <property type="entry name" value="TYPE II SECRETION SYSTEM PROTEIN F-RELATED"/>
    <property type="match status" value="1"/>
</dbReference>
<comment type="subcellular location">
    <subcellularLocation>
        <location evidence="1">Cell inner membrane</location>
        <topology evidence="1">Multi-pass membrane protein</topology>
    </subcellularLocation>
    <subcellularLocation>
        <location evidence="9">Cell membrane</location>
        <topology evidence="9">Multi-pass membrane protein</topology>
    </subcellularLocation>
</comment>
<comment type="similarity">
    <text evidence="2 9">Belongs to the GSP F family.</text>
</comment>
<reference evidence="13" key="1">
    <citation type="submission" date="2017-09" db="EMBL/GenBank/DDBJ databases">
        <authorList>
            <person name="Varghese N."/>
            <person name="Submissions S."/>
        </authorList>
    </citation>
    <scope>NUCLEOTIDE SEQUENCE [LARGE SCALE GENOMIC DNA]</scope>
    <source>
        <strain evidence="13">MSL47</strain>
    </source>
</reference>